<proteinExistence type="predicted"/>
<reference evidence="1 2" key="1">
    <citation type="journal article" date="2019" name="Sci. Rep.">
        <title>Orb-weaving spider Araneus ventricosus genome elucidates the spidroin gene catalogue.</title>
        <authorList>
            <person name="Kono N."/>
            <person name="Nakamura H."/>
            <person name="Ohtoshi R."/>
            <person name="Moran D.A.P."/>
            <person name="Shinohara A."/>
            <person name="Yoshida Y."/>
            <person name="Fujiwara M."/>
            <person name="Mori M."/>
            <person name="Tomita M."/>
            <person name="Arakawa K."/>
        </authorList>
    </citation>
    <scope>NUCLEOTIDE SEQUENCE [LARGE SCALE GENOMIC DNA]</scope>
</reference>
<sequence length="105" mass="11926">MATRTPTLVPDCCRDAGYSTTPHSYAGQGIRSDTEINSRLKLKIVHDVDYDVRVVVSKFFYRLKSEEDPPRGSSNIILYTEYLNSFATKNDWNFNDARNILCVSG</sequence>
<name>A0A4Y2LM00_ARAVE</name>
<gene>
    <name evidence="1" type="ORF">AVEN_139063_1</name>
</gene>
<organism evidence="1 2">
    <name type="scientific">Araneus ventricosus</name>
    <name type="common">Orbweaver spider</name>
    <name type="synonym">Epeira ventricosa</name>
    <dbReference type="NCBI Taxonomy" id="182803"/>
    <lineage>
        <taxon>Eukaryota</taxon>
        <taxon>Metazoa</taxon>
        <taxon>Ecdysozoa</taxon>
        <taxon>Arthropoda</taxon>
        <taxon>Chelicerata</taxon>
        <taxon>Arachnida</taxon>
        <taxon>Araneae</taxon>
        <taxon>Araneomorphae</taxon>
        <taxon>Entelegynae</taxon>
        <taxon>Araneoidea</taxon>
        <taxon>Araneidae</taxon>
        <taxon>Araneus</taxon>
    </lineage>
</organism>
<accession>A0A4Y2LM00</accession>
<dbReference type="Proteomes" id="UP000499080">
    <property type="component" value="Unassembled WGS sequence"/>
</dbReference>
<evidence type="ECO:0000313" key="1">
    <source>
        <dbReference type="EMBL" id="GBN15748.1"/>
    </source>
</evidence>
<dbReference type="EMBL" id="BGPR01006061">
    <property type="protein sequence ID" value="GBN15748.1"/>
    <property type="molecule type" value="Genomic_DNA"/>
</dbReference>
<keyword evidence="2" id="KW-1185">Reference proteome</keyword>
<dbReference type="AlphaFoldDB" id="A0A4Y2LM00"/>
<evidence type="ECO:0000313" key="2">
    <source>
        <dbReference type="Proteomes" id="UP000499080"/>
    </source>
</evidence>
<protein>
    <submittedName>
        <fullName evidence="1">Uncharacterized protein</fullName>
    </submittedName>
</protein>
<comment type="caution">
    <text evidence="1">The sequence shown here is derived from an EMBL/GenBank/DDBJ whole genome shotgun (WGS) entry which is preliminary data.</text>
</comment>